<name>A0A1H0FPA3_9PSED</name>
<dbReference type="Proteomes" id="UP000242957">
    <property type="component" value="Unassembled WGS sequence"/>
</dbReference>
<reference evidence="2" key="1">
    <citation type="submission" date="2016-10" db="EMBL/GenBank/DDBJ databases">
        <authorList>
            <person name="Varghese N."/>
            <person name="Submissions S."/>
        </authorList>
    </citation>
    <scope>NUCLEOTIDE SEQUENCE [LARGE SCALE GENOMIC DNA]</scope>
    <source>
        <strain evidence="2">JCM 21621</strain>
    </source>
</reference>
<sequence length="101" mass="10715">MSNVPNWNDLLPTMGAIESMAPEKLQRVDGAIEQYSITLGFGIAAIGNLLACTASNGQTGLNDQTATDIGWLLESLGELSARLADTGNAVSNRRRTLKPRA</sequence>
<keyword evidence="2" id="KW-1185">Reference proteome</keyword>
<evidence type="ECO:0000313" key="2">
    <source>
        <dbReference type="Proteomes" id="UP000242957"/>
    </source>
</evidence>
<dbReference type="EMBL" id="FNIJ01000006">
    <property type="protein sequence ID" value="SDN96424.1"/>
    <property type="molecule type" value="Genomic_DNA"/>
</dbReference>
<organism evidence="1 2">
    <name type="scientific">Pseudomonas jinjuensis</name>
    <dbReference type="NCBI Taxonomy" id="198616"/>
    <lineage>
        <taxon>Bacteria</taxon>
        <taxon>Pseudomonadati</taxon>
        <taxon>Pseudomonadota</taxon>
        <taxon>Gammaproteobacteria</taxon>
        <taxon>Pseudomonadales</taxon>
        <taxon>Pseudomonadaceae</taxon>
        <taxon>Pseudomonas</taxon>
    </lineage>
</organism>
<dbReference type="AlphaFoldDB" id="A0A1H0FPA3"/>
<dbReference type="RefSeq" id="WP_084314743.1">
    <property type="nucleotide sequence ID" value="NZ_FNIJ01000006.1"/>
</dbReference>
<dbReference type="STRING" id="198616.SAMN05216193_106280"/>
<dbReference type="OrthoDB" id="6895866at2"/>
<evidence type="ECO:0000313" key="1">
    <source>
        <dbReference type="EMBL" id="SDN96424.1"/>
    </source>
</evidence>
<proteinExistence type="predicted"/>
<accession>A0A1H0FPA3</accession>
<protein>
    <submittedName>
        <fullName evidence="1">Uncharacterized protein</fullName>
    </submittedName>
</protein>
<gene>
    <name evidence="1" type="ORF">SAMN05216193_106280</name>
</gene>